<comment type="caution">
    <text evidence="1">The sequence shown here is derived from an EMBL/GenBank/DDBJ whole genome shotgun (WGS) entry which is preliminary data.</text>
</comment>
<reference evidence="2" key="1">
    <citation type="journal article" date="2023" name="Front. Plant Sci.">
        <title>Chromosomal-level genome assembly of Melastoma candidum provides insights into trichome evolution.</title>
        <authorList>
            <person name="Zhong Y."/>
            <person name="Wu W."/>
            <person name="Sun C."/>
            <person name="Zou P."/>
            <person name="Liu Y."/>
            <person name="Dai S."/>
            <person name="Zhou R."/>
        </authorList>
    </citation>
    <scope>NUCLEOTIDE SEQUENCE [LARGE SCALE GENOMIC DNA]</scope>
</reference>
<evidence type="ECO:0000313" key="2">
    <source>
        <dbReference type="Proteomes" id="UP001057402"/>
    </source>
</evidence>
<sequence length="83" mass="9269">MQGRGGREISGDDFVIPLLAFRTEDPRRCNRLPRAAAVDLSDRDVDKVYKVSKTPHSCPEEVVEALDKCDVEISNGLVEKLLK</sequence>
<keyword evidence="2" id="KW-1185">Reference proteome</keyword>
<accession>A0ACB9RZP5</accession>
<name>A0ACB9RZP5_9MYRT</name>
<evidence type="ECO:0000313" key="1">
    <source>
        <dbReference type="EMBL" id="KAI4384385.1"/>
    </source>
</evidence>
<dbReference type="Proteomes" id="UP001057402">
    <property type="component" value="Chromosome 2"/>
</dbReference>
<dbReference type="EMBL" id="CM042881">
    <property type="protein sequence ID" value="KAI4384385.1"/>
    <property type="molecule type" value="Genomic_DNA"/>
</dbReference>
<proteinExistence type="predicted"/>
<organism evidence="1 2">
    <name type="scientific">Melastoma candidum</name>
    <dbReference type="NCBI Taxonomy" id="119954"/>
    <lineage>
        <taxon>Eukaryota</taxon>
        <taxon>Viridiplantae</taxon>
        <taxon>Streptophyta</taxon>
        <taxon>Embryophyta</taxon>
        <taxon>Tracheophyta</taxon>
        <taxon>Spermatophyta</taxon>
        <taxon>Magnoliopsida</taxon>
        <taxon>eudicotyledons</taxon>
        <taxon>Gunneridae</taxon>
        <taxon>Pentapetalae</taxon>
        <taxon>rosids</taxon>
        <taxon>malvids</taxon>
        <taxon>Myrtales</taxon>
        <taxon>Melastomataceae</taxon>
        <taxon>Melastomatoideae</taxon>
        <taxon>Melastomateae</taxon>
        <taxon>Melastoma</taxon>
    </lineage>
</organism>
<gene>
    <name evidence="1" type="ORF">MLD38_002550</name>
</gene>
<protein>
    <submittedName>
        <fullName evidence="1">Uncharacterized protein</fullName>
    </submittedName>
</protein>